<dbReference type="CDD" id="cd16961">
    <property type="entry name" value="RMtype1_S_TRD-CR_like"/>
    <property type="match status" value="1"/>
</dbReference>
<dbReference type="OrthoDB" id="3197085at2"/>
<dbReference type="InterPro" id="IPR044946">
    <property type="entry name" value="Restrct_endonuc_typeI_TRD_sf"/>
</dbReference>
<comment type="similarity">
    <text evidence="1">Belongs to the type-I restriction system S methylase family.</text>
</comment>
<dbReference type="CDD" id="cd17521">
    <property type="entry name" value="RMtype1_S_Sau13435ORF2165P_TRD2-CR2_like"/>
    <property type="match status" value="1"/>
</dbReference>
<dbReference type="GO" id="GO:0003677">
    <property type="term" value="F:DNA binding"/>
    <property type="evidence" value="ECO:0007669"/>
    <property type="project" value="UniProtKB-KW"/>
</dbReference>
<keyword evidence="6" id="KW-1185">Reference proteome</keyword>
<gene>
    <name evidence="5" type="ORF">SAMN06265355_103532</name>
</gene>
<dbReference type="Gene3D" id="3.90.220.20">
    <property type="entry name" value="DNA methylase specificity domains"/>
    <property type="match status" value="2"/>
</dbReference>
<evidence type="ECO:0000313" key="6">
    <source>
        <dbReference type="Proteomes" id="UP000198420"/>
    </source>
</evidence>
<reference evidence="6" key="1">
    <citation type="submission" date="2017-06" db="EMBL/GenBank/DDBJ databases">
        <authorList>
            <person name="Varghese N."/>
            <person name="Submissions S."/>
        </authorList>
    </citation>
    <scope>NUCLEOTIDE SEQUENCE [LARGE SCALE GENOMIC DNA]</scope>
    <source>
        <strain evidence="6">DSM 44485</strain>
    </source>
</reference>
<dbReference type="SUPFAM" id="SSF116734">
    <property type="entry name" value="DNA methylase specificity domain"/>
    <property type="match status" value="2"/>
</dbReference>
<dbReference type="Proteomes" id="UP000198420">
    <property type="component" value="Unassembled WGS sequence"/>
</dbReference>
<dbReference type="InterPro" id="IPR000055">
    <property type="entry name" value="Restrct_endonuc_typeI_TRD"/>
</dbReference>
<sequence>MSDLPSGWTFRRLTELVDFPEGQVDPTRQPYADWTLVAPDHVESGYGRLVEKQSAAEQGAVSGKYVVKPGDVIYSKIRPALRKAVLVDFPGLCSADMYPLRVRKDLDTRFLLAILLGERFSRFAEAVSGRSGIPKVNRRELAEHKLPVPPLWEQRRIAEILEALDGEVKVTRQLASKARATRRALLEAELKIIENNAEDFPLRELSLEGGEYGSNSPSVPYTEGLPRYVRITDIDEYGRLRDDSIVGHPVVGSAPYMLRDGDLLIARTGFTTGKTLLFQQKYGRCVFAGYLVRFRLDPSLVDPRYVFLWTCGNAFSRWVNRTFREVGQRNISAMEYGVHRLPVPSLEVQRRLVDRIEALDGLTENYQGRWHRLLEVKNGLAEDLLTGRVRV</sequence>
<proteinExistence type="inferred from homology"/>
<feature type="domain" description="Type I restriction modification DNA specificity" evidence="4">
    <location>
        <begin position="5"/>
        <end position="173"/>
    </location>
</feature>
<evidence type="ECO:0000256" key="3">
    <source>
        <dbReference type="ARBA" id="ARBA00023125"/>
    </source>
</evidence>
<organism evidence="5 6">
    <name type="scientific">Actinomadura mexicana</name>
    <dbReference type="NCBI Taxonomy" id="134959"/>
    <lineage>
        <taxon>Bacteria</taxon>
        <taxon>Bacillati</taxon>
        <taxon>Actinomycetota</taxon>
        <taxon>Actinomycetes</taxon>
        <taxon>Streptosporangiales</taxon>
        <taxon>Thermomonosporaceae</taxon>
        <taxon>Actinomadura</taxon>
    </lineage>
</organism>
<dbReference type="InterPro" id="IPR052021">
    <property type="entry name" value="Type-I_RS_S_subunit"/>
</dbReference>
<evidence type="ECO:0000259" key="4">
    <source>
        <dbReference type="Pfam" id="PF01420"/>
    </source>
</evidence>
<dbReference type="PANTHER" id="PTHR30408">
    <property type="entry name" value="TYPE-1 RESTRICTION ENZYME ECOKI SPECIFICITY PROTEIN"/>
    <property type="match status" value="1"/>
</dbReference>
<keyword evidence="3" id="KW-0238">DNA-binding</keyword>
<evidence type="ECO:0000256" key="2">
    <source>
        <dbReference type="ARBA" id="ARBA00022747"/>
    </source>
</evidence>
<dbReference type="Pfam" id="PF01420">
    <property type="entry name" value="Methylase_S"/>
    <property type="match status" value="1"/>
</dbReference>
<dbReference type="RefSeq" id="WP_089311560.1">
    <property type="nucleotide sequence ID" value="NZ_FZNP01000003.1"/>
</dbReference>
<dbReference type="PANTHER" id="PTHR30408:SF12">
    <property type="entry name" value="TYPE I RESTRICTION ENZYME MJAVIII SPECIFICITY SUBUNIT"/>
    <property type="match status" value="1"/>
</dbReference>
<dbReference type="AlphaFoldDB" id="A0A238X304"/>
<evidence type="ECO:0000256" key="1">
    <source>
        <dbReference type="ARBA" id="ARBA00010923"/>
    </source>
</evidence>
<protein>
    <submittedName>
        <fullName evidence="5">Type I restriction enzyme, S subunit</fullName>
    </submittedName>
</protein>
<dbReference type="EMBL" id="FZNP01000003">
    <property type="protein sequence ID" value="SNR52219.1"/>
    <property type="molecule type" value="Genomic_DNA"/>
</dbReference>
<evidence type="ECO:0000313" key="5">
    <source>
        <dbReference type="EMBL" id="SNR52219.1"/>
    </source>
</evidence>
<dbReference type="GO" id="GO:0009307">
    <property type="term" value="P:DNA restriction-modification system"/>
    <property type="evidence" value="ECO:0007669"/>
    <property type="project" value="UniProtKB-KW"/>
</dbReference>
<accession>A0A238X304</accession>
<keyword evidence="2" id="KW-0680">Restriction system</keyword>
<name>A0A238X304_9ACTN</name>